<evidence type="ECO:0000313" key="5">
    <source>
        <dbReference type="RefSeq" id="XP_020100854.1"/>
    </source>
</evidence>
<dbReference type="RefSeq" id="XP_020100854.1">
    <property type="nucleotide sequence ID" value="XM_020245265.1"/>
</dbReference>
<feature type="coiled-coil region" evidence="1">
    <location>
        <begin position="41"/>
        <end position="68"/>
    </location>
</feature>
<dbReference type="Proteomes" id="UP000515123">
    <property type="component" value="Linkage group 12"/>
</dbReference>
<sequence length="396" mass="45338">MAPSTPSSPSLKVALALALLRHRRHPLSPPPSSSAADPDPLLHWKRKAKDRKRELMRLREELKLLQDGVRCEDERPPIASCRCHFFDGCGDGAGGGHWIDEVLRRRFLRLVRWKERRKRVDGSIRRRSFIEFNNENEIERFGTSIEFLVELSDNIMGKGEYDSSFSTFCHQAVDFILASLKNIISSQKESELLEEMANGLIMRLMKRMCTMNDSKLSSDSFSDSQFCIQHLIRKLGNEAYFGQRILLSVSEKISIVAESFLFTDPFDDTFPGMHDSMFMMIQLVEFLILDYIKSWMSDERFDKSKHPSLPDRAFRRMGEVDSQSAQGFGTPREHERALYTLHGASRWQVGEGVGPRRYPRDARHTSIRNKNTATSEARAVNYFSAAVSSNLPISPP</sequence>
<dbReference type="InterPro" id="IPR037500">
    <property type="entry name" value="Msp1"/>
</dbReference>
<organism evidence="3">
    <name type="scientific">Ananas comosus</name>
    <name type="common">Pineapple</name>
    <name type="synonym">Ananas ananas</name>
    <dbReference type="NCBI Taxonomy" id="4615"/>
    <lineage>
        <taxon>Eukaryota</taxon>
        <taxon>Viridiplantae</taxon>
        <taxon>Streptophyta</taxon>
        <taxon>Embryophyta</taxon>
        <taxon>Tracheophyta</taxon>
        <taxon>Spermatophyta</taxon>
        <taxon>Magnoliopsida</taxon>
        <taxon>Liliopsida</taxon>
        <taxon>Poales</taxon>
        <taxon>Bromeliaceae</taxon>
        <taxon>Bromelioideae</taxon>
        <taxon>Ananas</taxon>
    </lineage>
</organism>
<dbReference type="GO" id="GO:0042138">
    <property type="term" value="P:meiotic DNA double-strand break formation"/>
    <property type="evidence" value="ECO:0007669"/>
    <property type="project" value="InterPro"/>
</dbReference>
<reference evidence="3 4" key="2">
    <citation type="submission" date="2025-04" db="UniProtKB">
        <authorList>
            <consortium name="RefSeq"/>
        </authorList>
    </citation>
    <scope>IDENTIFICATION</scope>
    <source>
        <tissue evidence="3 4">Leaf</tissue>
    </source>
</reference>
<evidence type="ECO:0000313" key="2">
    <source>
        <dbReference type="Proteomes" id="UP000515123"/>
    </source>
</evidence>
<gene>
    <name evidence="3 4 5" type="primary">LOC109718833</name>
</gene>
<dbReference type="OrthoDB" id="1913471at2759"/>
<evidence type="ECO:0000256" key="1">
    <source>
        <dbReference type="SAM" id="Coils"/>
    </source>
</evidence>
<dbReference type="PANTHER" id="PTHR35768:SF1">
    <property type="entry name" value="PROTEIN MULTIPOLAR SPINDLE 1"/>
    <property type="match status" value="1"/>
</dbReference>
<dbReference type="PANTHER" id="PTHR35768">
    <property type="entry name" value="PROTEIN MULTIPOLAR SPINDLE 1"/>
    <property type="match status" value="1"/>
</dbReference>
<evidence type="ECO:0000313" key="4">
    <source>
        <dbReference type="RefSeq" id="XP_020100853.1"/>
    </source>
</evidence>
<name>A0A6P5FZ44_ANACO</name>
<dbReference type="AlphaFoldDB" id="A0A6P5FZ44"/>
<dbReference type="GeneID" id="109718833"/>
<dbReference type="GO" id="GO:0000212">
    <property type="term" value="P:meiotic spindle organization"/>
    <property type="evidence" value="ECO:0007669"/>
    <property type="project" value="InterPro"/>
</dbReference>
<accession>A0A6P5FZ44</accession>
<proteinExistence type="predicted"/>
<dbReference type="RefSeq" id="XP_020100852.1">
    <property type="nucleotide sequence ID" value="XM_020245263.1"/>
</dbReference>
<dbReference type="GO" id="GO:0007059">
    <property type="term" value="P:chromosome segregation"/>
    <property type="evidence" value="ECO:0007669"/>
    <property type="project" value="TreeGrafter"/>
</dbReference>
<keyword evidence="1" id="KW-0175">Coiled coil</keyword>
<evidence type="ECO:0000313" key="3">
    <source>
        <dbReference type="RefSeq" id="XP_020100852.1"/>
    </source>
</evidence>
<keyword evidence="2" id="KW-1185">Reference proteome</keyword>
<dbReference type="RefSeq" id="XP_020100853.1">
    <property type="nucleotide sequence ID" value="XM_020245264.1"/>
</dbReference>
<dbReference type="GO" id="GO:0007140">
    <property type="term" value="P:male meiotic nuclear division"/>
    <property type="evidence" value="ECO:0007669"/>
    <property type="project" value="TreeGrafter"/>
</dbReference>
<protein>
    <submittedName>
        <fullName evidence="3 4">Protein MULTIPOLAR SPINDLE 1 isoform X1</fullName>
    </submittedName>
</protein>
<reference evidence="2" key="1">
    <citation type="journal article" date="2015" name="Nat. Genet.">
        <title>The pineapple genome and the evolution of CAM photosynthesis.</title>
        <authorList>
            <person name="Ming R."/>
            <person name="VanBuren R."/>
            <person name="Wai C.M."/>
            <person name="Tang H."/>
            <person name="Schatz M.C."/>
            <person name="Bowers J.E."/>
            <person name="Lyons E."/>
            <person name="Wang M.L."/>
            <person name="Chen J."/>
            <person name="Biggers E."/>
            <person name="Zhang J."/>
            <person name="Huang L."/>
            <person name="Zhang L."/>
            <person name="Miao W."/>
            <person name="Zhang J."/>
            <person name="Ye Z."/>
            <person name="Miao C."/>
            <person name="Lin Z."/>
            <person name="Wang H."/>
            <person name="Zhou H."/>
            <person name="Yim W.C."/>
            <person name="Priest H.D."/>
            <person name="Zheng C."/>
            <person name="Woodhouse M."/>
            <person name="Edger P.P."/>
            <person name="Guyot R."/>
            <person name="Guo H.B."/>
            <person name="Guo H."/>
            <person name="Zheng G."/>
            <person name="Singh R."/>
            <person name="Sharma A."/>
            <person name="Min X."/>
            <person name="Zheng Y."/>
            <person name="Lee H."/>
            <person name="Gurtowski J."/>
            <person name="Sedlazeck F.J."/>
            <person name="Harkess A."/>
            <person name="McKain M.R."/>
            <person name="Liao Z."/>
            <person name="Fang J."/>
            <person name="Liu J."/>
            <person name="Zhang X."/>
            <person name="Zhang Q."/>
            <person name="Hu W."/>
            <person name="Qin Y."/>
            <person name="Wang K."/>
            <person name="Chen L.Y."/>
            <person name="Shirley N."/>
            <person name="Lin Y.R."/>
            <person name="Liu L.Y."/>
            <person name="Hernandez A.G."/>
            <person name="Wright C.L."/>
            <person name="Bulone V."/>
            <person name="Tuskan G.A."/>
            <person name="Heath K."/>
            <person name="Zee F."/>
            <person name="Moore P.H."/>
            <person name="Sunkar R."/>
            <person name="Leebens-Mack J.H."/>
            <person name="Mockler T."/>
            <person name="Bennetzen J.L."/>
            <person name="Freeling M."/>
            <person name="Sankoff D."/>
            <person name="Paterson A.H."/>
            <person name="Zhu X."/>
            <person name="Yang X."/>
            <person name="Smith J.A."/>
            <person name="Cushman J.C."/>
            <person name="Paull R.E."/>
            <person name="Yu Q."/>
        </authorList>
    </citation>
    <scope>NUCLEOTIDE SEQUENCE [LARGE SCALE GENOMIC DNA]</scope>
    <source>
        <strain evidence="2">cv. F153</strain>
    </source>
</reference>